<keyword evidence="2" id="KW-1185">Reference proteome</keyword>
<organism evidence="1 2">
    <name type="scientific">Glaciecola punicea ACAM 611</name>
    <dbReference type="NCBI Taxonomy" id="1121923"/>
    <lineage>
        <taxon>Bacteria</taxon>
        <taxon>Pseudomonadati</taxon>
        <taxon>Pseudomonadota</taxon>
        <taxon>Gammaproteobacteria</taxon>
        <taxon>Alteromonadales</taxon>
        <taxon>Alteromonadaceae</taxon>
        <taxon>Glaciecola</taxon>
    </lineage>
</organism>
<dbReference type="EMBL" id="BAET01000025">
    <property type="protein sequence ID" value="GAB56249.1"/>
    <property type="molecule type" value="Genomic_DNA"/>
</dbReference>
<dbReference type="AlphaFoldDB" id="H5TD72"/>
<evidence type="ECO:0000313" key="2">
    <source>
        <dbReference type="Proteomes" id="UP000053586"/>
    </source>
</evidence>
<name>H5TD72_9ALTE</name>
<dbReference type="STRING" id="56804.BAE46_12335"/>
<reference evidence="1 2" key="2">
    <citation type="journal article" date="2017" name="Antonie Van Leeuwenhoek">
        <title>Rhizobium rhizosphaerae sp. nov., a novel species isolated from rice rhizosphere.</title>
        <authorList>
            <person name="Zhao J.J."/>
            <person name="Zhang J."/>
            <person name="Zhang R.J."/>
            <person name="Zhang C.W."/>
            <person name="Yin H.Q."/>
            <person name="Zhang X.X."/>
        </authorList>
    </citation>
    <scope>NUCLEOTIDE SEQUENCE [LARGE SCALE GENOMIC DNA]</scope>
    <source>
        <strain evidence="1 2">ACAM 611</strain>
    </source>
</reference>
<evidence type="ECO:0000313" key="1">
    <source>
        <dbReference type="EMBL" id="GAB56249.1"/>
    </source>
</evidence>
<reference evidence="1 2" key="1">
    <citation type="journal article" date="2012" name="J. Bacteriol.">
        <title>Genome sequence of proteorhodopsin-containing sea ice bacterium Glaciecola punicea ACAM 611T.</title>
        <authorList>
            <person name="Qin Q.-L."/>
            <person name="Xie B.-B."/>
            <person name="Shu Y.-L."/>
            <person name="Rong J.-C."/>
            <person name="Zhao D.-L."/>
            <person name="Zhang X.-Y."/>
            <person name="Chen X.-L."/>
            <person name="Zhou B.-C."/>
            <person name="Zhanga Y.-Z."/>
        </authorList>
    </citation>
    <scope>NUCLEOTIDE SEQUENCE [LARGE SCALE GENOMIC DNA]</scope>
    <source>
        <strain evidence="1 2">ACAM 611</strain>
    </source>
</reference>
<comment type="caution">
    <text evidence="1">The sequence shown here is derived from an EMBL/GenBank/DDBJ whole genome shotgun (WGS) entry which is preliminary data.</text>
</comment>
<dbReference type="Proteomes" id="UP000053586">
    <property type="component" value="Unassembled WGS sequence"/>
</dbReference>
<protein>
    <submittedName>
        <fullName evidence="1">Uncharacterized protein</fullName>
    </submittedName>
</protein>
<gene>
    <name evidence="1" type="ORF">GPUN_2134</name>
</gene>
<sequence>MVTKNKKPIVNIAENFPNPEFHSKILQESQVSYTKVSEKAEIE</sequence>
<accession>H5TD72</accession>
<proteinExistence type="predicted"/>